<protein>
    <submittedName>
        <fullName evidence="1">Uncharacterized protein</fullName>
    </submittedName>
</protein>
<proteinExistence type="predicted"/>
<evidence type="ECO:0000313" key="1">
    <source>
        <dbReference type="EnsemblMetazoa" id="Aqu2.1.44440_001"/>
    </source>
</evidence>
<accession>A0A1X7VX45</accession>
<dbReference type="InParanoid" id="A0A1X7VX45"/>
<dbReference type="AlphaFoldDB" id="A0A1X7VX45"/>
<reference evidence="1" key="1">
    <citation type="submission" date="2017-05" db="UniProtKB">
        <authorList>
            <consortium name="EnsemblMetazoa"/>
        </authorList>
    </citation>
    <scope>IDENTIFICATION</scope>
</reference>
<organism evidence="1">
    <name type="scientific">Amphimedon queenslandica</name>
    <name type="common">Sponge</name>
    <dbReference type="NCBI Taxonomy" id="400682"/>
    <lineage>
        <taxon>Eukaryota</taxon>
        <taxon>Metazoa</taxon>
        <taxon>Porifera</taxon>
        <taxon>Demospongiae</taxon>
        <taxon>Heteroscleromorpha</taxon>
        <taxon>Haplosclerida</taxon>
        <taxon>Niphatidae</taxon>
        <taxon>Amphimedon</taxon>
    </lineage>
</organism>
<dbReference type="EnsemblMetazoa" id="Aqu2.1.44440_001">
    <property type="protein sequence ID" value="Aqu2.1.44440_001"/>
    <property type="gene ID" value="Aqu2.1.44440"/>
</dbReference>
<name>A0A1X7VX45_AMPQE</name>
<sequence length="64" mass="7656">MYQDAKLNFLTSTRWYLHQCCLKIACNHAIKNEKEVRVNDYNPLLFNLWCANMDLQYIAERSLS</sequence>